<evidence type="ECO:0000256" key="4">
    <source>
        <dbReference type="RuleBase" id="RU003345"/>
    </source>
</evidence>
<name>A0A937CM27_9HYPH</name>
<sequence length="500" mass="52625">MNPYTHISESCNTHMAINCGTFIHGRLHASNADPVDLFNPATGEVARRIIPSTPDDAANAILDCRMAQPAWAATEPKQRARILLKLADLVEEHADELTALEVAETGKPVSFMRFGEIVTAADNIRYFAGALRALDGTGAGVFAKGFTSVLTRRPVGVVAGIAPWNFPLIMGIWKAVPAIAGGNAVVVKAAPQTPSTTLRLAELAIEAGLPAGVFNVVTGGADTGRMLASHGSVDMVSVTGSSTTGRLVMEQAAQSMKRVHLELGGKAPALLLDDADLAAAASAIVFGANYNTGQDCTSATRAYVPRHLHDAFVDAALAEMDKLVVGDPLDPATTVGPLISPSHRDRVHGFVERAVAAGARLAGGGRIPDGQRYFYPPTLVTGAAQDSEIVQDEIFGPVLVVVPYDGGDDEAIRLANNSRFGLASSVWSMDGGRALRTAHQLDVGVTWINSHLPITSEMPHGGVKGSGFGKDMSAEVIAEYTVSRHIMIRHSPLDEPLAWG</sequence>
<dbReference type="Pfam" id="PF00171">
    <property type="entry name" value="Aldedh"/>
    <property type="match status" value="1"/>
</dbReference>
<dbReference type="InterPro" id="IPR015590">
    <property type="entry name" value="Aldehyde_DH_dom"/>
</dbReference>
<feature type="active site" evidence="3">
    <location>
        <position position="262"/>
    </location>
</feature>
<gene>
    <name evidence="6" type="ORF">JJB09_09645</name>
</gene>
<keyword evidence="2 4" id="KW-0560">Oxidoreductase</keyword>
<evidence type="ECO:0000313" key="6">
    <source>
        <dbReference type="EMBL" id="MBL0372291.1"/>
    </source>
</evidence>
<dbReference type="AlphaFoldDB" id="A0A937CM27"/>
<dbReference type="EMBL" id="JAEQNC010000004">
    <property type="protein sequence ID" value="MBL0372291.1"/>
    <property type="molecule type" value="Genomic_DNA"/>
</dbReference>
<dbReference type="InterPro" id="IPR029510">
    <property type="entry name" value="Ald_DH_CS_GLU"/>
</dbReference>
<evidence type="ECO:0000256" key="2">
    <source>
        <dbReference type="ARBA" id="ARBA00023002"/>
    </source>
</evidence>
<organism evidence="6 7">
    <name type="scientific">Rhizobium setariae</name>
    <dbReference type="NCBI Taxonomy" id="2801340"/>
    <lineage>
        <taxon>Bacteria</taxon>
        <taxon>Pseudomonadati</taxon>
        <taxon>Pseudomonadota</taxon>
        <taxon>Alphaproteobacteria</taxon>
        <taxon>Hyphomicrobiales</taxon>
        <taxon>Rhizobiaceae</taxon>
        <taxon>Rhizobium/Agrobacterium group</taxon>
        <taxon>Rhizobium</taxon>
    </lineage>
</organism>
<evidence type="ECO:0000313" key="7">
    <source>
        <dbReference type="Proteomes" id="UP000633219"/>
    </source>
</evidence>
<comment type="caution">
    <text evidence="6">The sequence shown here is derived from an EMBL/GenBank/DDBJ whole genome shotgun (WGS) entry which is preliminary data.</text>
</comment>
<feature type="domain" description="Aldehyde dehydrogenase" evidence="5">
    <location>
        <begin position="32"/>
        <end position="485"/>
    </location>
</feature>
<accession>A0A937CM27</accession>
<evidence type="ECO:0000256" key="3">
    <source>
        <dbReference type="PROSITE-ProRule" id="PRU10007"/>
    </source>
</evidence>
<dbReference type="PROSITE" id="PS00687">
    <property type="entry name" value="ALDEHYDE_DEHYDR_GLU"/>
    <property type="match status" value="1"/>
</dbReference>
<dbReference type="Gene3D" id="3.40.605.10">
    <property type="entry name" value="Aldehyde Dehydrogenase, Chain A, domain 1"/>
    <property type="match status" value="1"/>
</dbReference>
<dbReference type="Proteomes" id="UP000633219">
    <property type="component" value="Unassembled WGS sequence"/>
</dbReference>
<dbReference type="GO" id="GO:0016620">
    <property type="term" value="F:oxidoreductase activity, acting on the aldehyde or oxo group of donors, NAD or NADP as acceptor"/>
    <property type="evidence" value="ECO:0007669"/>
    <property type="project" value="InterPro"/>
</dbReference>
<comment type="similarity">
    <text evidence="1 4">Belongs to the aldehyde dehydrogenase family.</text>
</comment>
<evidence type="ECO:0000259" key="5">
    <source>
        <dbReference type="Pfam" id="PF00171"/>
    </source>
</evidence>
<keyword evidence="7" id="KW-1185">Reference proteome</keyword>
<dbReference type="SUPFAM" id="SSF53720">
    <property type="entry name" value="ALDH-like"/>
    <property type="match status" value="1"/>
</dbReference>
<reference evidence="6" key="1">
    <citation type="submission" date="2021-01" db="EMBL/GenBank/DDBJ databases">
        <title>Rhizobium sp. strain KVB221 16S ribosomal RNA gene Genome sequencing and assembly.</title>
        <authorList>
            <person name="Kang M."/>
        </authorList>
    </citation>
    <scope>NUCLEOTIDE SEQUENCE</scope>
    <source>
        <strain evidence="6">KVB221</strain>
    </source>
</reference>
<dbReference type="InterPro" id="IPR016162">
    <property type="entry name" value="Ald_DH_N"/>
</dbReference>
<proteinExistence type="inferred from homology"/>
<dbReference type="PANTHER" id="PTHR11699">
    <property type="entry name" value="ALDEHYDE DEHYDROGENASE-RELATED"/>
    <property type="match status" value="1"/>
</dbReference>
<dbReference type="FunFam" id="3.40.605.10:FF:000007">
    <property type="entry name" value="NAD/NADP-dependent betaine aldehyde dehydrogenase"/>
    <property type="match status" value="1"/>
</dbReference>
<dbReference type="InterPro" id="IPR016161">
    <property type="entry name" value="Ald_DH/histidinol_DH"/>
</dbReference>
<evidence type="ECO:0000256" key="1">
    <source>
        <dbReference type="ARBA" id="ARBA00009986"/>
    </source>
</evidence>
<dbReference type="InterPro" id="IPR016163">
    <property type="entry name" value="Ald_DH_C"/>
</dbReference>
<dbReference type="Gene3D" id="3.40.309.10">
    <property type="entry name" value="Aldehyde Dehydrogenase, Chain A, domain 2"/>
    <property type="match status" value="1"/>
</dbReference>
<protein>
    <submittedName>
        <fullName evidence="6">Aldehyde dehydrogenase family protein</fullName>
    </submittedName>
</protein>
<dbReference type="FunFam" id="3.40.309.10:FF:000009">
    <property type="entry name" value="Aldehyde dehydrogenase A"/>
    <property type="match status" value="1"/>
</dbReference>